<protein>
    <submittedName>
        <fullName evidence="4">Aspartate aminotransferase family protein</fullName>
    </submittedName>
</protein>
<evidence type="ECO:0000256" key="3">
    <source>
        <dbReference type="RuleBase" id="RU003560"/>
    </source>
</evidence>
<evidence type="ECO:0000256" key="1">
    <source>
        <dbReference type="ARBA" id="ARBA00001933"/>
    </source>
</evidence>
<dbReference type="Proteomes" id="UP001163624">
    <property type="component" value="Chromosome"/>
</dbReference>
<keyword evidence="4" id="KW-0032">Aminotransferase</keyword>
<sequence length="446" mass="47685">MSYPNSDSASAKLYQRALNSLPGGNTRTTVFMKPYPLYASKGEGCHVWDVDGDIRIDCVNNFTSNIHGYANPEINRVVQEQLARGTAFGMPTVAEIELAELICSRVCSIERVRFTNSGTEAVMMAIKAARAFTKRPKIAKVEGSYHGSYDYAEVSLDSSPGNWGEMTAPTSVPYAEGTPEAVLADVITIPFNDPERSLQILSQHASELAGILVDPLPNRAGLIPASQAFIQGLADFCEKNGSLLIFDEVISFRLGYHGAQAIWNVQPHLTALGKIIGGGFPIGAVGGKEEVMAVFDPRCGKPALPHGGTFSANPISMCAGIAALKQLTPAVYEHLAEMGEALRLAINHAFAARHLPGRAVGMGSLIKVHFSESDVTDYRSGYQSPEVARRLSIFVKGLLNRGVVAASYGLLVLSTPMTLSEIDSIASAVERALDDVVLSLNSQSGT</sequence>
<comment type="cofactor">
    <cofactor evidence="1">
        <name>pyridoxal 5'-phosphate</name>
        <dbReference type="ChEBI" id="CHEBI:597326"/>
    </cofactor>
</comment>
<gene>
    <name evidence="4" type="ORF">OU419_05945</name>
</gene>
<keyword evidence="2 3" id="KW-0663">Pyridoxal phosphate</keyword>
<dbReference type="SUPFAM" id="SSF53383">
    <property type="entry name" value="PLP-dependent transferases"/>
    <property type="match status" value="1"/>
</dbReference>
<dbReference type="PANTHER" id="PTHR43713:SF3">
    <property type="entry name" value="GLUTAMATE-1-SEMIALDEHYDE 2,1-AMINOMUTASE 1, CHLOROPLASTIC-RELATED"/>
    <property type="match status" value="1"/>
</dbReference>
<organism evidence="4 5">
    <name type="scientific">Pseudomonas triclosanedens</name>
    <dbReference type="NCBI Taxonomy" id="2961893"/>
    <lineage>
        <taxon>Bacteria</taxon>
        <taxon>Pseudomonadati</taxon>
        <taxon>Pseudomonadota</taxon>
        <taxon>Gammaproteobacteria</taxon>
        <taxon>Pseudomonadales</taxon>
        <taxon>Pseudomonadaceae</taxon>
        <taxon>Pseudomonas</taxon>
    </lineage>
</organism>
<dbReference type="EMBL" id="CP113432">
    <property type="protein sequence ID" value="WAI50798.1"/>
    <property type="molecule type" value="Genomic_DNA"/>
</dbReference>
<accession>A0ABY7A111</accession>
<comment type="similarity">
    <text evidence="3">Belongs to the class-III pyridoxal-phosphate-dependent aminotransferase family.</text>
</comment>
<dbReference type="RefSeq" id="WP_254470919.1">
    <property type="nucleotide sequence ID" value="NZ_CP113432.1"/>
</dbReference>
<dbReference type="PANTHER" id="PTHR43713">
    <property type="entry name" value="GLUTAMATE-1-SEMIALDEHYDE 2,1-AMINOMUTASE"/>
    <property type="match status" value="1"/>
</dbReference>
<evidence type="ECO:0000313" key="5">
    <source>
        <dbReference type="Proteomes" id="UP001163624"/>
    </source>
</evidence>
<dbReference type="Pfam" id="PF00202">
    <property type="entry name" value="Aminotran_3"/>
    <property type="match status" value="1"/>
</dbReference>
<dbReference type="InterPro" id="IPR015421">
    <property type="entry name" value="PyrdxlP-dep_Trfase_major"/>
</dbReference>
<dbReference type="InterPro" id="IPR005814">
    <property type="entry name" value="Aminotrans_3"/>
</dbReference>
<keyword evidence="5" id="KW-1185">Reference proteome</keyword>
<name>A0ABY7A111_9PSED</name>
<dbReference type="GO" id="GO:0008483">
    <property type="term" value="F:transaminase activity"/>
    <property type="evidence" value="ECO:0007669"/>
    <property type="project" value="UniProtKB-KW"/>
</dbReference>
<keyword evidence="4" id="KW-0808">Transferase</keyword>
<reference evidence="4" key="1">
    <citation type="submission" date="2022-11" db="EMBL/GenBank/DDBJ databases">
        <title>Pseudomonas triclosanedens sp. nov., a triclosan degrader isolated from activated sludge.</title>
        <authorList>
            <person name="Yin Y."/>
            <person name="Lu Z."/>
        </authorList>
    </citation>
    <scope>NUCLEOTIDE SEQUENCE</scope>
    <source>
        <strain evidence="4">ZM23</strain>
    </source>
</reference>
<evidence type="ECO:0000256" key="2">
    <source>
        <dbReference type="ARBA" id="ARBA00022898"/>
    </source>
</evidence>
<evidence type="ECO:0000313" key="4">
    <source>
        <dbReference type="EMBL" id="WAI50798.1"/>
    </source>
</evidence>
<dbReference type="CDD" id="cd00610">
    <property type="entry name" value="OAT_like"/>
    <property type="match status" value="1"/>
</dbReference>
<dbReference type="Gene3D" id="3.90.1150.10">
    <property type="entry name" value="Aspartate Aminotransferase, domain 1"/>
    <property type="match status" value="1"/>
</dbReference>
<proteinExistence type="inferred from homology"/>
<dbReference type="Gene3D" id="3.40.640.10">
    <property type="entry name" value="Type I PLP-dependent aspartate aminotransferase-like (Major domain)"/>
    <property type="match status" value="1"/>
</dbReference>
<dbReference type="InterPro" id="IPR015424">
    <property type="entry name" value="PyrdxlP-dep_Trfase"/>
</dbReference>
<dbReference type="InterPro" id="IPR015422">
    <property type="entry name" value="PyrdxlP-dep_Trfase_small"/>
</dbReference>